<keyword evidence="7" id="KW-0378">Hydrolase</keyword>
<dbReference type="EMBL" id="BTGB01000001">
    <property type="protein sequence ID" value="GMM44909.1"/>
    <property type="molecule type" value="Genomic_DNA"/>
</dbReference>
<feature type="transmembrane region" description="Helical" evidence="13">
    <location>
        <begin position="380"/>
        <end position="403"/>
    </location>
</feature>
<evidence type="ECO:0000259" key="14">
    <source>
        <dbReference type="Pfam" id="PF03372"/>
    </source>
</evidence>
<dbReference type="GO" id="GO:0016020">
    <property type="term" value="C:membrane"/>
    <property type="evidence" value="ECO:0007669"/>
    <property type="project" value="UniProtKB-SubCell"/>
</dbReference>
<feature type="transmembrane region" description="Helical" evidence="13">
    <location>
        <begin position="409"/>
        <end position="432"/>
    </location>
</feature>
<dbReference type="PANTHER" id="PTHR16320">
    <property type="entry name" value="SPHINGOMYELINASE FAMILY MEMBER"/>
    <property type="match status" value="1"/>
</dbReference>
<evidence type="ECO:0000256" key="2">
    <source>
        <dbReference type="ARBA" id="ARBA00004760"/>
    </source>
</evidence>
<evidence type="ECO:0000256" key="13">
    <source>
        <dbReference type="SAM" id="Phobius"/>
    </source>
</evidence>
<comment type="caution">
    <text evidence="15">The sequence shown here is derived from an EMBL/GenBank/DDBJ whole genome shotgun (WGS) entry which is preliminary data.</text>
</comment>
<comment type="subcellular location">
    <subcellularLocation>
        <location evidence="1">Membrane</location>
        <topology evidence="1">Multi-pass membrane protein</topology>
    </subcellularLocation>
</comment>
<evidence type="ECO:0000256" key="10">
    <source>
        <dbReference type="ARBA" id="ARBA00022989"/>
    </source>
</evidence>
<dbReference type="AlphaFoldDB" id="A0AAV5R0D4"/>
<keyword evidence="5 13" id="KW-0812">Transmembrane</keyword>
<dbReference type="InterPro" id="IPR038772">
    <property type="entry name" value="Sph/SMPD2-like"/>
</dbReference>
<dbReference type="InterPro" id="IPR036691">
    <property type="entry name" value="Endo/exonu/phosph_ase_sf"/>
</dbReference>
<dbReference type="GO" id="GO:0004767">
    <property type="term" value="F:sphingomyelin phosphodiesterase activity"/>
    <property type="evidence" value="ECO:0007669"/>
    <property type="project" value="InterPro"/>
</dbReference>
<evidence type="ECO:0000256" key="4">
    <source>
        <dbReference type="ARBA" id="ARBA00006335"/>
    </source>
</evidence>
<evidence type="ECO:0000256" key="1">
    <source>
        <dbReference type="ARBA" id="ARBA00004141"/>
    </source>
</evidence>
<evidence type="ECO:0000256" key="5">
    <source>
        <dbReference type="ARBA" id="ARBA00022692"/>
    </source>
</evidence>
<comment type="pathway">
    <text evidence="3">Sphingolipid metabolism.</text>
</comment>
<reference evidence="15 16" key="1">
    <citation type="journal article" date="2023" name="Elife">
        <title>Identification of key yeast species and microbe-microbe interactions impacting larval growth of Drosophila in the wild.</title>
        <authorList>
            <person name="Mure A."/>
            <person name="Sugiura Y."/>
            <person name="Maeda R."/>
            <person name="Honda K."/>
            <person name="Sakurai N."/>
            <person name="Takahashi Y."/>
            <person name="Watada M."/>
            <person name="Katoh T."/>
            <person name="Gotoh A."/>
            <person name="Gotoh Y."/>
            <person name="Taniguchi I."/>
            <person name="Nakamura K."/>
            <person name="Hayashi T."/>
            <person name="Katayama T."/>
            <person name="Uemura T."/>
            <person name="Hattori Y."/>
        </authorList>
    </citation>
    <scope>NUCLEOTIDE SEQUENCE [LARGE SCALE GENOMIC DNA]</scope>
    <source>
        <strain evidence="15 16">PK-24</strain>
    </source>
</reference>
<dbReference type="GO" id="GO:0006665">
    <property type="term" value="P:sphingolipid metabolic process"/>
    <property type="evidence" value="ECO:0007669"/>
    <property type="project" value="UniProtKB-KW"/>
</dbReference>
<gene>
    <name evidence="15" type="ORF">DAPK24_014840</name>
</gene>
<keyword evidence="6" id="KW-0479">Metal-binding</keyword>
<organism evidence="15 16">
    <name type="scientific">Pichia kluyveri</name>
    <name type="common">Yeast</name>
    <dbReference type="NCBI Taxonomy" id="36015"/>
    <lineage>
        <taxon>Eukaryota</taxon>
        <taxon>Fungi</taxon>
        <taxon>Dikarya</taxon>
        <taxon>Ascomycota</taxon>
        <taxon>Saccharomycotina</taxon>
        <taxon>Pichiomycetes</taxon>
        <taxon>Pichiales</taxon>
        <taxon>Pichiaceae</taxon>
        <taxon>Pichia</taxon>
    </lineage>
</organism>
<evidence type="ECO:0000256" key="9">
    <source>
        <dbReference type="ARBA" id="ARBA00022919"/>
    </source>
</evidence>
<comment type="similarity">
    <text evidence="4">Belongs to the neutral sphingomyelinase family.</text>
</comment>
<dbReference type="SUPFAM" id="SSF56219">
    <property type="entry name" value="DNase I-like"/>
    <property type="match status" value="1"/>
</dbReference>
<evidence type="ECO:0000256" key="12">
    <source>
        <dbReference type="ARBA" id="ARBA00023136"/>
    </source>
</evidence>
<feature type="domain" description="Endonuclease/exonuclease/phosphatase" evidence="14">
    <location>
        <begin position="32"/>
        <end position="282"/>
    </location>
</feature>
<dbReference type="Gene3D" id="3.60.10.10">
    <property type="entry name" value="Endonuclease/exonuclease/phosphatase"/>
    <property type="match status" value="1"/>
</dbReference>
<name>A0AAV5R0D4_PICKL</name>
<sequence length="461" mass="53114">MQENSKDMYNDEVKNDQRILSQCENENVFKLLTLNTWGLKYVSKFRKERLMAIADRLSAEDDISNDYDIIALQEIWTKEDWEYIDKACCKKYPFRRWFSSGMIAGPGLAVLSKYPIKKTFLYRFPINGRPSAFHRGDWYVGKSVAVTILELFDGSTIALLNSHMHAPYAKFGDAAYETHRACQAWEIALIVEELKNAGHGVILVGDLNSRPGSLQYKILEKIAKLTDSWEVINGKTDLELVKNMDPWEQIIRAATTCDSILNTWRADRAPDEACRLDYALVDCDVLQPLKATVEFTEKIPNVGSYSDHFAYSATFKIRKSFLNSTSGLENSDKNQSDDIDVESTMVFVSNEEKFQIYSELKNLVGDYINTTLKWQRKWRLWHFILSFIIAVAFLPVITVVSYRAPWASILFYFFGCVIFATGVINGLISFLFGRYELRNLREVILEVDDRVNYLKYKKGTE</sequence>
<comment type="pathway">
    <text evidence="2">Lipid metabolism; sphingolipid metabolism.</text>
</comment>
<keyword evidence="10 13" id="KW-1133">Transmembrane helix</keyword>
<accession>A0AAV5R0D4</accession>
<keyword evidence="12 13" id="KW-0472">Membrane</keyword>
<dbReference type="GO" id="GO:0046872">
    <property type="term" value="F:metal ion binding"/>
    <property type="evidence" value="ECO:0007669"/>
    <property type="project" value="UniProtKB-KW"/>
</dbReference>
<dbReference type="PANTHER" id="PTHR16320:SF24">
    <property type="entry name" value="PHOSPHODIESTERASE, PUTATIVE-RELATED"/>
    <property type="match status" value="1"/>
</dbReference>
<proteinExistence type="inferred from homology"/>
<evidence type="ECO:0000313" key="16">
    <source>
        <dbReference type="Proteomes" id="UP001378960"/>
    </source>
</evidence>
<dbReference type="Pfam" id="PF03372">
    <property type="entry name" value="Exo_endo_phos"/>
    <property type="match status" value="1"/>
</dbReference>
<dbReference type="InterPro" id="IPR005135">
    <property type="entry name" value="Endo/exonuclease/phosphatase"/>
</dbReference>
<keyword evidence="8" id="KW-0460">Magnesium</keyword>
<evidence type="ECO:0000256" key="8">
    <source>
        <dbReference type="ARBA" id="ARBA00022842"/>
    </source>
</evidence>
<evidence type="ECO:0000256" key="7">
    <source>
        <dbReference type="ARBA" id="ARBA00022801"/>
    </source>
</evidence>
<evidence type="ECO:0000256" key="6">
    <source>
        <dbReference type="ARBA" id="ARBA00022723"/>
    </source>
</evidence>
<dbReference type="FunFam" id="3.60.10.10:FF:000073">
    <property type="entry name" value="Inositol phosphosphingolipid phospholipase"/>
    <property type="match status" value="1"/>
</dbReference>
<protein>
    <submittedName>
        <fullName evidence="15">Inositol phosphosphingolipid phospholipase</fullName>
    </submittedName>
</protein>
<keyword evidence="9" id="KW-0746">Sphingolipid metabolism</keyword>
<evidence type="ECO:0000256" key="11">
    <source>
        <dbReference type="ARBA" id="ARBA00023098"/>
    </source>
</evidence>
<keyword evidence="16" id="KW-1185">Reference proteome</keyword>
<keyword evidence="11" id="KW-0443">Lipid metabolism</keyword>
<dbReference type="Proteomes" id="UP001378960">
    <property type="component" value="Unassembled WGS sequence"/>
</dbReference>
<evidence type="ECO:0000313" key="15">
    <source>
        <dbReference type="EMBL" id="GMM44909.1"/>
    </source>
</evidence>
<evidence type="ECO:0000256" key="3">
    <source>
        <dbReference type="ARBA" id="ARBA00004991"/>
    </source>
</evidence>